<comment type="caution">
    <text evidence="1">The sequence shown here is derived from an EMBL/GenBank/DDBJ whole genome shotgun (WGS) entry which is preliminary data.</text>
</comment>
<proteinExistence type="predicted"/>
<evidence type="ECO:0000313" key="2">
    <source>
        <dbReference type="Proteomes" id="UP000789375"/>
    </source>
</evidence>
<keyword evidence="2" id="KW-1185">Reference proteome</keyword>
<sequence length="175" mass="19644">MSEMILAKGVVLPVLATVKELVTFETSISISIQNQTTSHTLRLENQYCNGDCISPPEPTIKPSNKFSPAKFEGMFKKRGTVGMLCYQVEGSVGPTNTPYYLLIGWKVKRMAANQFCIRVFESDEPPLQGNKQQKAEFCKSIIKKHKQSTDQLIRWPACNVNIGNRFRVHATMSSV</sequence>
<dbReference type="EMBL" id="CAJVPP010003749">
    <property type="protein sequence ID" value="CAG8636362.1"/>
    <property type="molecule type" value="Genomic_DNA"/>
</dbReference>
<dbReference type="Proteomes" id="UP000789375">
    <property type="component" value="Unassembled WGS sequence"/>
</dbReference>
<dbReference type="InterPro" id="IPR015926">
    <property type="entry name" value="Cytolysin/lectin"/>
</dbReference>
<dbReference type="Gene3D" id="2.60.270.20">
    <property type="entry name" value="Cytolysin/lectin"/>
    <property type="match status" value="1"/>
</dbReference>
<name>A0A9N9DEV3_FUNMO</name>
<evidence type="ECO:0000313" key="1">
    <source>
        <dbReference type="EMBL" id="CAG8636362.1"/>
    </source>
</evidence>
<protein>
    <submittedName>
        <fullName evidence="1">6809_t:CDS:1</fullName>
    </submittedName>
</protein>
<organism evidence="1 2">
    <name type="scientific">Funneliformis mosseae</name>
    <name type="common">Endomycorrhizal fungus</name>
    <name type="synonym">Glomus mosseae</name>
    <dbReference type="NCBI Taxonomy" id="27381"/>
    <lineage>
        <taxon>Eukaryota</taxon>
        <taxon>Fungi</taxon>
        <taxon>Fungi incertae sedis</taxon>
        <taxon>Mucoromycota</taxon>
        <taxon>Glomeromycotina</taxon>
        <taxon>Glomeromycetes</taxon>
        <taxon>Glomerales</taxon>
        <taxon>Glomeraceae</taxon>
        <taxon>Funneliformis</taxon>
    </lineage>
</organism>
<accession>A0A9N9DEV3</accession>
<dbReference type="AlphaFoldDB" id="A0A9N9DEV3"/>
<gene>
    <name evidence="1" type="ORF">FMOSSE_LOCUS10758</name>
</gene>
<reference evidence="1" key="1">
    <citation type="submission" date="2021-06" db="EMBL/GenBank/DDBJ databases">
        <authorList>
            <person name="Kallberg Y."/>
            <person name="Tangrot J."/>
            <person name="Rosling A."/>
        </authorList>
    </citation>
    <scope>NUCLEOTIDE SEQUENCE</scope>
    <source>
        <strain evidence="1">87-6 pot B 2015</strain>
    </source>
</reference>